<dbReference type="EMBL" id="JBEDNQ010000002">
    <property type="protein sequence ID" value="MEQ3550197.1"/>
    <property type="molecule type" value="Genomic_DNA"/>
</dbReference>
<feature type="transmembrane region" description="Helical" evidence="5">
    <location>
        <begin position="101"/>
        <end position="119"/>
    </location>
</feature>
<keyword evidence="3 5" id="KW-1133">Transmembrane helix</keyword>
<proteinExistence type="predicted"/>
<feature type="transmembrane region" description="Helical" evidence="5">
    <location>
        <begin position="226"/>
        <end position="250"/>
    </location>
</feature>
<keyword evidence="2 5" id="KW-0812">Transmembrane</keyword>
<feature type="transmembrane region" description="Helical" evidence="5">
    <location>
        <begin position="150"/>
        <end position="175"/>
    </location>
</feature>
<evidence type="ECO:0000256" key="5">
    <source>
        <dbReference type="SAM" id="Phobius"/>
    </source>
</evidence>
<feature type="transmembrane region" description="Helical" evidence="5">
    <location>
        <begin position="271"/>
        <end position="291"/>
    </location>
</feature>
<keyword evidence="7" id="KW-1185">Reference proteome</keyword>
<evidence type="ECO:0000256" key="3">
    <source>
        <dbReference type="ARBA" id="ARBA00022989"/>
    </source>
</evidence>
<evidence type="ECO:0000256" key="2">
    <source>
        <dbReference type="ARBA" id="ARBA00022692"/>
    </source>
</evidence>
<sequence length="428" mass="41037">MTAAGPGATGIAYLRLVGLGALIGIPAALVAALFLAAAHAVERLLWDDLPALLGQDSPPWYLVVGLPLAGAAVTLAARRLLPGGGGESPLDGLSATPVPPSYAPGIALAALGALAFGAVLGPEMPLIALGSTVGTSVAALVRTAPAGRGVLGTAGSFSAISALFGGPLVAGMLLVEGGLAAGAALLPTLLPGLVAAAVGYLLFTGLGDWGGLDRTALSVPGLPDYGGVHLLDLLVAIVVGVLTGLLVNGIRLAAARLAGRAGAGTATGTGALLAAGLVTGLLALLAGALGAEPRDVLFSGQAAMPGLVAETSIGVVLVVLVAKGIGYTLCLGGGFRGGPIFPAIFLGIALAMPAVIGLGVSPTLAVAVGTAAGMAASTGLLISPVLFAALLVGYAGHDVVPAAVLAATAAWLTRAALNGRAGSDAARS</sequence>
<dbReference type="SUPFAM" id="SSF81340">
    <property type="entry name" value="Clc chloride channel"/>
    <property type="match status" value="1"/>
</dbReference>
<comment type="caution">
    <text evidence="6">The sequence shown here is derived from an EMBL/GenBank/DDBJ whole genome shotgun (WGS) entry which is preliminary data.</text>
</comment>
<dbReference type="InterPro" id="IPR001807">
    <property type="entry name" value="ClC"/>
</dbReference>
<gene>
    <name evidence="6" type="ORF">WIS52_06900</name>
</gene>
<feature type="transmembrane region" description="Helical" evidence="5">
    <location>
        <begin position="311"/>
        <end position="333"/>
    </location>
</feature>
<feature type="transmembrane region" description="Helical" evidence="5">
    <location>
        <begin position="340"/>
        <end position="360"/>
    </location>
</feature>
<feature type="transmembrane region" description="Helical" evidence="5">
    <location>
        <begin position="182"/>
        <end position="206"/>
    </location>
</feature>
<dbReference type="Gene3D" id="1.10.3080.10">
    <property type="entry name" value="Clc chloride channel"/>
    <property type="match status" value="1"/>
</dbReference>
<accession>A0ABV1K6T7</accession>
<dbReference type="RefSeq" id="WP_349297277.1">
    <property type="nucleotide sequence ID" value="NZ_JBEDNQ010000002.1"/>
</dbReference>
<dbReference type="InterPro" id="IPR014743">
    <property type="entry name" value="Cl-channel_core"/>
</dbReference>
<name>A0ABV1K6T7_9PSEU</name>
<evidence type="ECO:0000256" key="4">
    <source>
        <dbReference type="ARBA" id="ARBA00023136"/>
    </source>
</evidence>
<dbReference type="Proteomes" id="UP001494902">
    <property type="component" value="Unassembled WGS sequence"/>
</dbReference>
<reference evidence="6 7" key="1">
    <citation type="submission" date="2024-03" db="EMBL/GenBank/DDBJ databases">
        <title>Draft genome sequence of Pseudonocardia nematodicida JCM 31783.</title>
        <authorList>
            <person name="Butdee W."/>
            <person name="Duangmal K."/>
        </authorList>
    </citation>
    <scope>NUCLEOTIDE SEQUENCE [LARGE SCALE GENOMIC DNA]</scope>
    <source>
        <strain evidence="6 7">JCM 31783</strain>
    </source>
</reference>
<protein>
    <submittedName>
        <fullName evidence="6">Chloride channel protein</fullName>
    </submittedName>
</protein>
<keyword evidence="4 5" id="KW-0472">Membrane</keyword>
<feature type="transmembrane region" description="Helical" evidence="5">
    <location>
        <begin position="12"/>
        <end position="38"/>
    </location>
</feature>
<evidence type="ECO:0000313" key="6">
    <source>
        <dbReference type="EMBL" id="MEQ3550197.1"/>
    </source>
</evidence>
<feature type="transmembrane region" description="Helical" evidence="5">
    <location>
        <begin position="59"/>
        <end position="81"/>
    </location>
</feature>
<feature type="transmembrane region" description="Helical" evidence="5">
    <location>
        <begin position="366"/>
        <end position="392"/>
    </location>
</feature>
<organism evidence="6 7">
    <name type="scientific">Pseudonocardia nematodicida</name>
    <dbReference type="NCBI Taxonomy" id="1206997"/>
    <lineage>
        <taxon>Bacteria</taxon>
        <taxon>Bacillati</taxon>
        <taxon>Actinomycetota</taxon>
        <taxon>Actinomycetes</taxon>
        <taxon>Pseudonocardiales</taxon>
        <taxon>Pseudonocardiaceae</taxon>
        <taxon>Pseudonocardia</taxon>
    </lineage>
</organism>
<evidence type="ECO:0000313" key="7">
    <source>
        <dbReference type="Proteomes" id="UP001494902"/>
    </source>
</evidence>
<comment type="subcellular location">
    <subcellularLocation>
        <location evidence="1">Membrane</location>
        <topology evidence="1">Multi-pass membrane protein</topology>
    </subcellularLocation>
</comment>
<dbReference type="Pfam" id="PF00654">
    <property type="entry name" value="Voltage_CLC"/>
    <property type="match status" value="1"/>
</dbReference>
<evidence type="ECO:0000256" key="1">
    <source>
        <dbReference type="ARBA" id="ARBA00004141"/>
    </source>
</evidence>